<evidence type="ECO:0000256" key="3">
    <source>
        <dbReference type="ARBA" id="ARBA00012398"/>
    </source>
</evidence>
<dbReference type="Proteomes" id="UP000682713">
    <property type="component" value="Unassembled WGS sequence"/>
</dbReference>
<dbReference type="GO" id="GO:0016866">
    <property type="term" value="F:intramolecular transferase activity"/>
    <property type="evidence" value="ECO:0007669"/>
    <property type="project" value="InterPro"/>
</dbReference>
<protein>
    <recommendedName>
        <fullName evidence="3">methylmalonyl-CoA mutase</fullName>
        <ecNumber evidence="3">5.4.99.2</ecNumber>
    </recommendedName>
</protein>
<gene>
    <name evidence="8" type="ORF">KHA93_08040</name>
</gene>
<dbReference type="InterPro" id="IPR016176">
    <property type="entry name" value="Cbl-dep_enz_cat"/>
</dbReference>
<evidence type="ECO:0000256" key="5">
    <source>
        <dbReference type="ARBA" id="ARBA00023235"/>
    </source>
</evidence>
<keyword evidence="5" id="KW-0413">Isomerase</keyword>
<dbReference type="PANTHER" id="PTHR48101:SF1">
    <property type="entry name" value="METHYLMALONYL-COA MUTASE, LARGE SUBUNIT"/>
    <property type="match status" value="1"/>
</dbReference>
<name>A0A942TLT0_9BACI</name>
<organism evidence="8 9">
    <name type="scientific">Lederbergia citrisecunda</name>
    <dbReference type="NCBI Taxonomy" id="2833583"/>
    <lineage>
        <taxon>Bacteria</taxon>
        <taxon>Bacillati</taxon>
        <taxon>Bacillota</taxon>
        <taxon>Bacilli</taxon>
        <taxon>Bacillales</taxon>
        <taxon>Bacillaceae</taxon>
        <taxon>Lederbergia</taxon>
    </lineage>
</organism>
<dbReference type="Pfam" id="PF01642">
    <property type="entry name" value="MM_CoA_mutase"/>
    <property type="match status" value="1"/>
</dbReference>
<reference evidence="8 9" key="1">
    <citation type="submission" date="2021-05" db="EMBL/GenBank/DDBJ databases">
        <title>Novel Bacillus species.</title>
        <authorList>
            <person name="Liu G."/>
        </authorList>
    </citation>
    <scope>NUCLEOTIDE SEQUENCE [LARGE SCALE GENOMIC DNA]</scope>
    <source>
        <strain evidence="8 9">FJAT-49732</strain>
    </source>
</reference>
<sequence length="472" mass="53916">MSIHDIKNAVFPKASYEAWEQAALKTLKSNSLEALYKETYEEIKLSPIYTKNDIDNRVEDSCFRGVFENNNWKIAQKLCSHNWDDLKRLMLEAKELGQETVSFDADHLNDIHKVDFAEINKIFNLSSTPIMIFTNYHYQSIAHQLLQMNADHVSGAVAFDIISSQLEQGYLYKQEGQSWEAWKQMISKLEAKFPSLRTILIDSTPYHNSGANAVQELAASLSEAVLVIEELRKIGWEPRKAMQKMIFHFSIGSNFFMEIAKLRAFRILWKTITSAYNVPFELCFPLISAETSNFTKSVLDAYTNILRSGNEAFAAVIGGVNFLHVKPFKSVSYPTDEFAMRIARNTQLLLREEAYLDKVIDPSGGSFYTEVLTTNLVDKAWELFQMIDKKGGIYSVLQSGWFQNIVKEVLTKRLEDIQTRKKVMIGVNAFKQDSSLPSWQKSKPVYDNPEDTVKIEPLVQVRLAEKSESGGF</sequence>
<dbReference type="EMBL" id="JAGYPJ010000001">
    <property type="protein sequence ID" value="MBS4199603.1"/>
    <property type="molecule type" value="Genomic_DNA"/>
</dbReference>
<feature type="domain" description="Methylmalonyl-CoA mutase alpha/beta chain catalytic" evidence="7">
    <location>
        <begin position="113"/>
        <end position="435"/>
    </location>
</feature>
<dbReference type="RefSeq" id="WP_213110271.1">
    <property type="nucleotide sequence ID" value="NZ_JAGYPJ010000001.1"/>
</dbReference>
<dbReference type="SUPFAM" id="SSF51703">
    <property type="entry name" value="Cobalamin (vitamin B12)-dependent enzymes"/>
    <property type="match status" value="1"/>
</dbReference>
<evidence type="ECO:0000256" key="2">
    <source>
        <dbReference type="ARBA" id="ARBA00008465"/>
    </source>
</evidence>
<dbReference type="Gene3D" id="3.20.20.240">
    <property type="entry name" value="Methylmalonyl-CoA mutase"/>
    <property type="match status" value="1"/>
</dbReference>
<keyword evidence="4" id="KW-0846">Cobalamin</keyword>
<dbReference type="InterPro" id="IPR006099">
    <property type="entry name" value="MeMalonylCoA_mutase_a/b_cat"/>
</dbReference>
<evidence type="ECO:0000256" key="1">
    <source>
        <dbReference type="ARBA" id="ARBA00001922"/>
    </source>
</evidence>
<dbReference type="PROSITE" id="PS00544">
    <property type="entry name" value="METMALONYL_COA_MUTASE"/>
    <property type="match status" value="1"/>
</dbReference>
<evidence type="ECO:0000256" key="4">
    <source>
        <dbReference type="ARBA" id="ARBA00022628"/>
    </source>
</evidence>
<dbReference type="EC" id="5.4.99.2" evidence="3"/>
<dbReference type="AlphaFoldDB" id="A0A942TLT0"/>
<dbReference type="InterPro" id="IPR058549">
    <property type="entry name" value="MeMalonylCoA_mutase_a/b_site"/>
</dbReference>
<keyword evidence="6" id="KW-0170">Cobalt</keyword>
<evidence type="ECO:0000259" key="7">
    <source>
        <dbReference type="Pfam" id="PF01642"/>
    </source>
</evidence>
<dbReference type="PANTHER" id="PTHR48101">
    <property type="entry name" value="METHYLMALONYL-COA MUTASE, MITOCHONDRIAL-RELATED"/>
    <property type="match status" value="1"/>
</dbReference>
<evidence type="ECO:0000256" key="6">
    <source>
        <dbReference type="ARBA" id="ARBA00023285"/>
    </source>
</evidence>
<comment type="cofactor">
    <cofactor evidence="1">
        <name>adenosylcob(III)alamin</name>
        <dbReference type="ChEBI" id="CHEBI:18408"/>
    </cofactor>
</comment>
<comment type="caution">
    <text evidence="8">The sequence shown here is derived from an EMBL/GenBank/DDBJ whole genome shotgun (WGS) entry which is preliminary data.</text>
</comment>
<keyword evidence="9" id="KW-1185">Reference proteome</keyword>
<evidence type="ECO:0000313" key="8">
    <source>
        <dbReference type="EMBL" id="MBS4199603.1"/>
    </source>
</evidence>
<accession>A0A942TLT0</accession>
<evidence type="ECO:0000313" key="9">
    <source>
        <dbReference type="Proteomes" id="UP000682713"/>
    </source>
</evidence>
<dbReference type="GO" id="GO:0031419">
    <property type="term" value="F:cobalamin binding"/>
    <property type="evidence" value="ECO:0007669"/>
    <property type="project" value="InterPro"/>
</dbReference>
<comment type="similarity">
    <text evidence="2">Belongs to the methylmalonyl-CoA mutase family.</text>
</comment>
<proteinExistence type="inferred from homology"/>